<reference evidence="1" key="1">
    <citation type="submission" date="2018-02" db="EMBL/GenBank/DDBJ databases">
        <title>Rhizophora mucronata_Transcriptome.</title>
        <authorList>
            <person name="Meera S.P."/>
            <person name="Sreeshan A."/>
            <person name="Augustine A."/>
        </authorList>
    </citation>
    <scope>NUCLEOTIDE SEQUENCE</scope>
    <source>
        <tissue evidence="1">Leaf</tissue>
    </source>
</reference>
<dbReference type="EMBL" id="GGEC01065648">
    <property type="protein sequence ID" value="MBX46132.1"/>
    <property type="molecule type" value="Transcribed_RNA"/>
</dbReference>
<accession>A0A2P2NUE8</accession>
<protein>
    <submittedName>
        <fullName evidence="1">Uncharacterized protein</fullName>
    </submittedName>
</protein>
<organism evidence="1">
    <name type="scientific">Rhizophora mucronata</name>
    <name type="common">Asiatic mangrove</name>
    <dbReference type="NCBI Taxonomy" id="61149"/>
    <lineage>
        <taxon>Eukaryota</taxon>
        <taxon>Viridiplantae</taxon>
        <taxon>Streptophyta</taxon>
        <taxon>Embryophyta</taxon>
        <taxon>Tracheophyta</taxon>
        <taxon>Spermatophyta</taxon>
        <taxon>Magnoliopsida</taxon>
        <taxon>eudicotyledons</taxon>
        <taxon>Gunneridae</taxon>
        <taxon>Pentapetalae</taxon>
        <taxon>rosids</taxon>
        <taxon>fabids</taxon>
        <taxon>Malpighiales</taxon>
        <taxon>Rhizophoraceae</taxon>
        <taxon>Rhizophora</taxon>
    </lineage>
</organism>
<sequence length="10" mass="1225">MVCSFEFILH</sequence>
<proteinExistence type="predicted"/>
<name>A0A2P2NUE8_RHIMU</name>
<evidence type="ECO:0000313" key="1">
    <source>
        <dbReference type="EMBL" id="MBX46132.1"/>
    </source>
</evidence>